<dbReference type="Proteomes" id="UP000075357">
    <property type="component" value="Unassembled WGS sequence"/>
</dbReference>
<protein>
    <submittedName>
        <fullName evidence="5">Type IV leader peptidase family protein</fullName>
    </submittedName>
</protein>
<feature type="transmembrane region" description="Helical" evidence="3">
    <location>
        <begin position="6"/>
        <end position="26"/>
    </location>
</feature>
<organism evidence="5 6">
    <name type="scientific">Microbacterium laevaniformans</name>
    <dbReference type="NCBI Taxonomy" id="36807"/>
    <lineage>
        <taxon>Bacteria</taxon>
        <taxon>Bacillati</taxon>
        <taxon>Actinomycetota</taxon>
        <taxon>Actinomycetes</taxon>
        <taxon>Micrococcales</taxon>
        <taxon>Microbacteriaceae</taxon>
        <taxon>Microbacterium</taxon>
    </lineage>
</organism>
<reference evidence="5 6" key="1">
    <citation type="submission" date="2016-01" db="EMBL/GenBank/DDBJ databases">
        <title>Draft genome sequences of Microbacterium laevaniformans LCDC 91-0039 and the type strain of Microbacterium hominis LCDC 84-209.</title>
        <authorList>
            <person name="Bernier A.-M."/>
            <person name="Bernard K."/>
        </authorList>
    </citation>
    <scope>NUCLEOTIDE SEQUENCE [LARGE SCALE GENOMIC DNA]</scope>
    <source>
        <strain evidence="5 6">LCDC 91-0039</strain>
    </source>
</reference>
<dbReference type="InterPro" id="IPR000045">
    <property type="entry name" value="Prepilin_IV_endopep_pep"/>
</dbReference>
<dbReference type="AlphaFoldDB" id="A0A150HHN0"/>
<dbReference type="GO" id="GO:0005886">
    <property type="term" value="C:plasma membrane"/>
    <property type="evidence" value="ECO:0007669"/>
    <property type="project" value="TreeGrafter"/>
</dbReference>
<sequence length="159" mass="15961">MGDPAAALAAAAFVVAAVVGVILTIVDLRTHRLPNALVLPALAVTLALFAASCAVGAPWAAFLRAAAAGAVLFAFFLMLRIIGRGAMGGGDVKLAALVGVLLGWVGWSAVLLGVVAAFLLGGVVGIVLLLTRRASRSTRIPFGPFLVAGTWIGLLAAAH</sequence>
<dbReference type="InterPro" id="IPR050882">
    <property type="entry name" value="Prepilin_peptidase/N-MTase"/>
</dbReference>
<feature type="domain" description="Prepilin type IV endopeptidase peptidase" evidence="4">
    <location>
        <begin position="15"/>
        <end position="126"/>
    </location>
</feature>
<dbReference type="Pfam" id="PF01478">
    <property type="entry name" value="Peptidase_A24"/>
    <property type="match status" value="1"/>
</dbReference>
<dbReference type="STRING" id="36807.Mlaev_00569"/>
<keyword evidence="3" id="KW-1133">Transmembrane helix</keyword>
<keyword evidence="6" id="KW-1185">Reference proteome</keyword>
<keyword evidence="3" id="KW-0812">Transmembrane</keyword>
<feature type="transmembrane region" description="Helical" evidence="3">
    <location>
        <begin position="65"/>
        <end position="83"/>
    </location>
</feature>
<feature type="transmembrane region" description="Helical" evidence="3">
    <location>
        <begin position="95"/>
        <end position="128"/>
    </location>
</feature>
<gene>
    <name evidence="5" type="ORF">Mlaev_00569</name>
</gene>
<dbReference type="PANTHER" id="PTHR30487">
    <property type="entry name" value="TYPE 4 PREPILIN-LIKE PROTEINS LEADER PEPTIDE-PROCESSING ENZYME"/>
    <property type="match status" value="1"/>
</dbReference>
<keyword evidence="3" id="KW-0472">Membrane</keyword>
<dbReference type="EMBL" id="LRAD01000017">
    <property type="protein sequence ID" value="KXZ61571.1"/>
    <property type="molecule type" value="Genomic_DNA"/>
</dbReference>
<evidence type="ECO:0000313" key="5">
    <source>
        <dbReference type="EMBL" id="KXZ61571.1"/>
    </source>
</evidence>
<evidence type="ECO:0000256" key="1">
    <source>
        <dbReference type="ARBA" id="ARBA00005801"/>
    </source>
</evidence>
<dbReference type="PATRIC" id="fig|36807.3.peg.588"/>
<dbReference type="GO" id="GO:0006465">
    <property type="term" value="P:signal peptide processing"/>
    <property type="evidence" value="ECO:0007669"/>
    <property type="project" value="TreeGrafter"/>
</dbReference>
<evidence type="ECO:0000256" key="3">
    <source>
        <dbReference type="SAM" id="Phobius"/>
    </source>
</evidence>
<proteinExistence type="inferred from homology"/>
<accession>A0A150HHN0</accession>
<evidence type="ECO:0000313" key="6">
    <source>
        <dbReference type="Proteomes" id="UP000075357"/>
    </source>
</evidence>
<feature type="transmembrane region" description="Helical" evidence="3">
    <location>
        <begin position="140"/>
        <end position="158"/>
    </location>
</feature>
<name>A0A150HHN0_9MICO</name>
<dbReference type="InterPro" id="IPR014032">
    <property type="entry name" value="Peptidase_A24A_bac"/>
</dbReference>
<dbReference type="Gene3D" id="1.20.120.1220">
    <property type="match status" value="1"/>
</dbReference>
<evidence type="ECO:0000256" key="2">
    <source>
        <dbReference type="RuleBase" id="RU003793"/>
    </source>
</evidence>
<feature type="transmembrane region" description="Helical" evidence="3">
    <location>
        <begin position="38"/>
        <end position="59"/>
    </location>
</feature>
<dbReference type="PRINTS" id="PR00864">
    <property type="entry name" value="PREPILNPTASE"/>
</dbReference>
<dbReference type="RefSeq" id="WP_061681750.1">
    <property type="nucleotide sequence ID" value="NZ_BAABEE010000001.1"/>
</dbReference>
<dbReference type="PANTHER" id="PTHR30487:SF0">
    <property type="entry name" value="PREPILIN LEADER PEPTIDASE_N-METHYLTRANSFERASE-RELATED"/>
    <property type="match status" value="1"/>
</dbReference>
<comment type="similarity">
    <text evidence="1 2">Belongs to the peptidase A24 family.</text>
</comment>
<evidence type="ECO:0000259" key="4">
    <source>
        <dbReference type="Pfam" id="PF01478"/>
    </source>
</evidence>
<dbReference type="GO" id="GO:0004190">
    <property type="term" value="F:aspartic-type endopeptidase activity"/>
    <property type="evidence" value="ECO:0007669"/>
    <property type="project" value="InterPro"/>
</dbReference>
<comment type="caution">
    <text evidence="5">The sequence shown here is derived from an EMBL/GenBank/DDBJ whole genome shotgun (WGS) entry which is preliminary data.</text>
</comment>